<dbReference type="InterPro" id="IPR053806">
    <property type="entry name" value="MTHFR_C"/>
</dbReference>
<dbReference type="OrthoDB" id="16284at2759"/>
<dbReference type="InterPro" id="IPR004621">
    <property type="entry name" value="Fadh2_euk"/>
</dbReference>
<gene>
    <name evidence="10" type="ORF">G7K_4813-t1</name>
</gene>
<dbReference type="AlphaFoldDB" id="A0A0E9NLX4"/>
<dbReference type="EMBL" id="BACD03000036">
    <property type="protein sequence ID" value="GAO50691.1"/>
    <property type="molecule type" value="Genomic_DNA"/>
</dbReference>
<sequence>MKISKKLQESIKEKRPAWSFEYFPPKTAVGVRNLYDRMERMYELGPEFIDITWNAGGRLSNLTCEMVATAQSVYGLETCMHLTCTGMPREKVDEALEDAYKAGCQNILALRGDPPRDVEKWEQTDGGFRYSKDLVKYIKDKYDDYFDIAVAGYPEGHPDDEEDADANIRYLKEKVDAGATFVITQMFYDVDNFLDWVKRCRKAGIDVPLIPGIMPIQSWDAFLRRAKWSGVKIPQHFLDALEPVKDDDAEVRLRGTKLMVEVCKKILDAGIYQLHFYTMNLEKATKMILEGLECEASPGDLPWKPSLGLKRKEENVRPIFWKNRHKSYIARTEEWDEFPNGRWGDARSPAYGGLDVYDGLLKCSNEEAHKMWGYPTSIGDVGDLFARFCEGEVPQLPWSDSAITEEAASIRDALVKLNRHGFITVNSQPAVNGVKSTDPVFGWGPKNGYVYQKCYLEVFVHPDQLDLLIQNMSKEDEITYYAVNKKGDLHTNTTSDEPNAVTWGVFPGKEIIQPTIVEIVSFMAWKDEAFRLGTDWARCYAPGSESRKLIEDVMDTWYLVNIVHNDFHEPCKIFEVFETIEPVVGHTNGVNGDHGTNGYTNSAANGIVEACEKVSLN</sequence>
<evidence type="ECO:0000259" key="9">
    <source>
        <dbReference type="Pfam" id="PF21895"/>
    </source>
</evidence>
<dbReference type="InterPro" id="IPR003171">
    <property type="entry name" value="Mehydrof_redctse-like"/>
</dbReference>
<dbReference type="Proteomes" id="UP000033140">
    <property type="component" value="Unassembled WGS sequence"/>
</dbReference>
<dbReference type="GO" id="GO:0004489">
    <property type="term" value="F:methylenetetrahydrofolate reductase [NAD(P)H] activity"/>
    <property type="evidence" value="ECO:0007669"/>
    <property type="project" value="InterPro"/>
</dbReference>
<dbReference type="OMA" id="AWKEEFY"/>
<dbReference type="NCBIfam" id="TIGR00677">
    <property type="entry name" value="fadh2_euk"/>
    <property type="match status" value="1"/>
</dbReference>
<reference evidence="10 11" key="1">
    <citation type="journal article" date="2011" name="J. Gen. Appl. Microbiol.">
        <title>Draft genome sequencing of the enigmatic yeast Saitoella complicata.</title>
        <authorList>
            <person name="Nishida H."/>
            <person name="Hamamoto M."/>
            <person name="Sugiyama J."/>
        </authorList>
    </citation>
    <scope>NUCLEOTIDE SEQUENCE [LARGE SCALE GENOMIC DNA]</scope>
    <source>
        <strain evidence="10 11">NRRL Y-17804</strain>
    </source>
</reference>
<dbReference type="SUPFAM" id="SSF51730">
    <property type="entry name" value="FAD-linked oxidoreductase"/>
    <property type="match status" value="1"/>
</dbReference>
<keyword evidence="11" id="KW-1185">Reference proteome</keyword>
<dbReference type="GO" id="GO:0035999">
    <property type="term" value="P:tetrahydrofolate interconversion"/>
    <property type="evidence" value="ECO:0007669"/>
    <property type="project" value="UniProtKB-UniPathway"/>
</dbReference>
<keyword evidence="5" id="KW-0274">FAD</keyword>
<dbReference type="GO" id="GO:0071949">
    <property type="term" value="F:FAD binding"/>
    <property type="evidence" value="ECO:0007669"/>
    <property type="project" value="TreeGrafter"/>
</dbReference>
<evidence type="ECO:0000256" key="2">
    <source>
        <dbReference type="ARBA" id="ARBA00004777"/>
    </source>
</evidence>
<evidence type="ECO:0000256" key="6">
    <source>
        <dbReference type="ARBA" id="ARBA00022857"/>
    </source>
</evidence>
<comment type="pathway">
    <text evidence="2 8">One-carbon metabolism; tetrahydrofolate interconversion.</text>
</comment>
<accession>A0A0E9NLX4</accession>
<dbReference type="STRING" id="698492.A0A0E9NLX4"/>
<evidence type="ECO:0000256" key="3">
    <source>
        <dbReference type="ARBA" id="ARBA00006743"/>
    </source>
</evidence>
<evidence type="ECO:0000313" key="10">
    <source>
        <dbReference type="EMBL" id="GAO50691.1"/>
    </source>
</evidence>
<evidence type="ECO:0000313" key="11">
    <source>
        <dbReference type="Proteomes" id="UP000033140"/>
    </source>
</evidence>
<dbReference type="Gene3D" id="3.20.20.220">
    <property type="match status" value="1"/>
</dbReference>
<comment type="similarity">
    <text evidence="3">Belongs to the methylenetetrahydrofolate reductase family.</text>
</comment>
<evidence type="ECO:0000256" key="5">
    <source>
        <dbReference type="ARBA" id="ARBA00022827"/>
    </source>
</evidence>
<dbReference type="InterPro" id="IPR029041">
    <property type="entry name" value="FAD-linked_oxidoreductase-like"/>
</dbReference>
<reference evidence="10 11" key="3">
    <citation type="journal article" date="2015" name="Genome Announc.">
        <title>Draft Genome Sequence of the Archiascomycetous Yeast Saitoella complicata.</title>
        <authorList>
            <person name="Yamauchi K."/>
            <person name="Kondo S."/>
            <person name="Hamamoto M."/>
            <person name="Takahashi Y."/>
            <person name="Ogura Y."/>
            <person name="Hayashi T."/>
            <person name="Nishida H."/>
        </authorList>
    </citation>
    <scope>NUCLEOTIDE SEQUENCE [LARGE SCALE GENOMIC DNA]</scope>
    <source>
        <strain evidence="10 11">NRRL Y-17804</strain>
    </source>
</reference>
<keyword evidence="4" id="KW-0285">Flavoprotein</keyword>
<dbReference type="PANTHER" id="PTHR45754:SF3">
    <property type="entry name" value="METHYLENETETRAHYDROFOLATE REDUCTASE (NADPH)"/>
    <property type="match status" value="1"/>
</dbReference>
<dbReference type="Pfam" id="PF02219">
    <property type="entry name" value="MTHFR"/>
    <property type="match status" value="1"/>
</dbReference>
<dbReference type="GO" id="GO:0009086">
    <property type="term" value="P:methionine biosynthetic process"/>
    <property type="evidence" value="ECO:0007669"/>
    <property type="project" value="TreeGrafter"/>
</dbReference>
<evidence type="ECO:0000256" key="8">
    <source>
        <dbReference type="RuleBase" id="RU004254"/>
    </source>
</evidence>
<dbReference type="RefSeq" id="XP_019026551.1">
    <property type="nucleotide sequence ID" value="XM_019170038.1"/>
</dbReference>
<protein>
    <recommendedName>
        <fullName evidence="9">MTHFR SAM-binding regulatory domain-containing protein</fullName>
    </recommendedName>
</protein>
<dbReference type="CDD" id="cd00537">
    <property type="entry name" value="MTHFR"/>
    <property type="match status" value="1"/>
</dbReference>
<organism evidence="10 11">
    <name type="scientific">Saitoella complicata (strain BCRC 22490 / CBS 7301 / JCM 7358 / NBRC 10748 / NRRL Y-17804)</name>
    <dbReference type="NCBI Taxonomy" id="698492"/>
    <lineage>
        <taxon>Eukaryota</taxon>
        <taxon>Fungi</taxon>
        <taxon>Dikarya</taxon>
        <taxon>Ascomycota</taxon>
        <taxon>Taphrinomycotina</taxon>
        <taxon>Taphrinomycotina incertae sedis</taxon>
        <taxon>Saitoella</taxon>
    </lineage>
</organism>
<dbReference type="Pfam" id="PF21895">
    <property type="entry name" value="MTHFR_C"/>
    <property type="match status" value="1"/>
</dbReference>
<comment type="cofactor">
    <cofactor evidence="1">
        <name>FAD</name>
        <dbReference type="ChEBI" id="CHEBI:57692"/>
    </cofactor>
</comment>
<dbReference type="PANTHER" id="PTHR45754">
    <property type="entry name" value="METHYLENETETRAHYDROFOLATE REDUCTASE"/>
    <property type="match status" value="1"/>
</dbReference>
<evidence type="ECO:0000256" key="7">
    <source>
        <dbReference type="ARBA" id="ARBA00023002"/>
    </source>
</evidence>
<name>A0A0E9NLX4_SAICN</name>
<dbReference type="FunFam" id="3.20.20.220:FF:000002">
    <property type="entry name" value="Methylenetetrahydrofolate reductase"/>
    <property type="match status" value="1"/>
</dbReference>
<feature type="domain" description="MTHFR SAM-binding regulatory" evidence="9">
    <location>
        <begin position="301"/>
        <end position="579"/>
    </location>
</feature>
<proteinExistence type="inferred from homology"/>
<evidence type="ECO:0000256" key="1">
    <source>
        <dbReference type="ARBA" id="ARBA00001974"/>
    </source>
</evidence>
<dbReference type="GO" id="GO:0005829">
    <property type="term" value="C:cytosol"/>
    <property type="evidence" value="ECO:0007669"/>
    <property type="project" value="TreeGrafter"/>
</dbReference>
<keyword evidence="7" id="KW-0560">Oxidoreductase</keyword>
<reference evidence="10 11" key="2">
    <citation type="journal article" date="2014" name="J. Gen. Appl. Microbiol.">
        <title>The early diverging ascomycetous budding yeast Saitoella complicata has three histone deacetylases belonging to the Clr6, Hos2, and Rpd3 lineages.</title>
        <authorList>
            <person name="Nishida H."/>
            <person name="Matsumoto T."/>
            <person name="Kondo S."/>
            <person name="Hamamoto M."/>
            <person name="Yoshikawa H."/>
        </authorList>
    </citation>
    <scope>NUCLEOTIDE SEQUENCE [LARGE SCALE GENOMIC DNA]</scope>
    <source>
        <strain evidence="10 11">NRRL Y-17804</strain>
    </source>
</reference>
<keyword evidence="6" id="KW-0521">NADP</keyword>
<evidence type="ECO:0000256" key="4">
    <source>
        <dbReference type="ARBA" id="ARBA00022630"/>
    </source>
</evidence>
<dbReference type="UniPathway" id="UPA00193"/>
<comment type="caution">
    <text evidence="10">The sequence shown here is derived from an EMBL/GenBank/DDBJ whole genome shotgun (WGS) entry which is preliminary data.</text>
</comment>